<organism evidence="2">
    <name type="scientific">Tanacetum cinerariifolium</name>
    <name type="common">Dalmatian daisy</name>
    <name type="synonym">Chrysanthemum cinerariifolium</name>
    <dbReference type="NCBI Taxonomy" id="118510"/>
    <lineage>
        <taxon>Eukaryota</taxon>
        <taxon>Viridiplantae</taxon>
        <taxon>Streptophyta</taxon>
        <taxon>Embryophyta</taxon>
        <taxon>Tracheophyta</taxon>
        <taxon>Spermatophyta</taxon>
        <taxon>Magnoliopsida</taxon>
        <taxon>eudicotyledons</taxon>
        <taxon>Gunneridae</taxon>
        <taxon>Pentapetalae</taxon>
        <taxon>asterids</taxon>
        <taxon>campanulids</taxon>
        <taxon>Asterales</taxon>
        <taxon>Asteraceae</taxon>
        <taxon>Asteroideae</taxon>
        <taxon>Anthemideae</taxon>
        <taxon>Anthemidinae</taxon>
        <taxon>Tanacetum</taxon>
    </lineage>
</organism>
<evidence type="ECO:0000256" key="1">
    <source>
        <dbReference type="SAM" id="MobiDB-lite"/>
    </source>
</evidence>
<reference evidence="2" key="1">
    <citation type="journal article" date="2019" name="Sci. Rep.">
        <title>Draft genome of Tanacetum cinerariifolium, the natural source of mosquito coil.</title>
        <authorList>
            <person name="Yamashiro T."/>
            <person name="Shiraishi A."/>
            <person name="Satake H."/>
            <person name="Nakayama K."/>
        </authorList>
    </citation>
    <scope>NUCLEOTIDE SEQUENCE</scope>
</reference>
<dbReference type="GO" id="GO:0003964">
    <property type="term" value="F:RNA-directed DNA polymerase activity"/>
    <property type="evidence" value="ECO:0007669"/>
    <property type="project" value="UniProtKB-KW"/>
</dbReference>
<sequence length="118" mass="12750">MNSNNVQGPPPAGPPPQNHNGPSGLNLQNPSPDLQTMEELCQLTMNGQGGPTAPVNIQTIDFGLKNHMFQQAQNICQFHGLPGDDANKHLDKFLTITQSMKQNEGTDDTLACISFLIL</sequence>
<gene>
    <name evidence="2" type="ORF">Tci_003116</name>
</gene>
<keyword evidence="2" id="KW-0695">RNA-directed DNA polymerase</keyword>
<feature type="compositionally biased region" description="Pro residues" evidence="1">
    <location>
        <begin position="8"/>
        <end position="17"/>
    </location>
</feature>
<accession>A0A6L2J280</accession>
<feature type="region of interest" description="Disordered" evidence="1">
    <location>
        <begin position="1"/>
        <end position="35"/>
    </location>
</feature>
<protein>
    <submittedName>
        <fullName evidence="2">Reverse transcriptase domain-containing protein</fullName>
    </submittedName>
</protein>
<dbReference type="EMBL" id="BKCJ010000222">
    <property type="protein sequence ID" value="GEU31138.1"/>
    <property type="molecule type" value="Genomic_DNA"/>
</dbReference>
<dbReference type="AlphaFoldDB" id="A0A6L2J280"/>
<keyword evidence="2" id="KW-0808">Transferase</keyword>
<feature type="compositionally biased region" description="Polar residues" evidence="1">
    <location>
        <begin position="23"/>
        <end position="34"/>
    </location>
</feature>
<proteinExistence type="predicted"/>
<evidence type="ECO:0000313" key="2">
    <source>
        <dbReference type="EMBL" id="GEU31138.1"/>
    </source>
</evidence>
<name>A0A6L2J280_TANCI</name>
<comment type="caution">
    <text evidence="2">The sequence shown here is derived from an EMBL/GenBank/DDBJ whole genome shotgun (WGS) entry which is preliminary data.</text>
</comment>
<keyword evidence="2" id="KW-0548">Nucleotidyltransferase</keyword>